<reference evidence="2" key="1">
    <citation type="submission" date="2016-12" db="EMBL/GenBank/DDBJ databases">
        <title>The genomes of Aspergillus section Nigri reveals drivers in fungal speciation.</title>
        <authorList>
            <consortium name="DOE Joint Genome Institute"/>
            <person name="Vesth T.C."/>
            <person name="Nybo J."/>
            <person name="Theobald S."/>
            <person name="Brandl J."/>
            <person name="Frisvad J.C."/>
            <person name="Nielsen K.F."/>
            <person name="Lyhne E.K."/>
            <person name="Kogle M.E."/>
            <person name="Kuo A."/>
            <person name="Riley R."/>
            <person name="Clum A."/>
            <person name="Nolan M."/>
            <person name="Lipzen A."/>
            <person name="Salamov A."/>
            <person name="Henrissat B."/>
            <person name="Wiebenga A."/>
            <person name="De Vries R.P."/>
            <person name="Grigoriev I.V."/>
            <person name="Mortensen U.H."/>
            <person name="Andersen M.R."/>
            <person name="Baker S.E."/>
        </authorList>
    </citation>
    <scope>NUCLEOTIDE SEQUENCE [LARGE SCALE GENOMIC DNA]</scope>
    <source>
        <strain evidence="2">CBS 113365</strain>
    </source>
</reference>
<evidence type="ECO:0000313" key="2">
    <source>
        <dbReference type="EMBL" id="PYH74206.1"/>
    </source>
</evidence>
<dbReference type="RefSeq" id="XP_025568000.1">
    <property type="nucleotide sequence ID" value="XM_025712927.1"/>
</dbReference>
<dbReference type="Proteomes" id="UP000248405">
    <property type="component" value="Unassembled WGS sequence"/>
</dbReference>
<sequence length="106" mass="11786">MGGRQHRLRSNPELRTPSTEVDVPMHFLECFGGKRRDASPHGPTRSALLVWLLASLAALSASGRLSEGLPKFSLLTTVIQVHATSEGIPRVRDEEERKSRYNTHRG</sequence>
<evidence type="ECO:0000313" key="3">
    <source>
        <dbReference type="Proteomes" id="UP000248405"/>
    </source>
</evidence>
<organism evidence="2 3">
    <name type="scientific">Aspergillus vadensis (strain CBS 113365 / IMI 142717 / IBT 24658)</name>
    <dbReference type="NCBI Taxonomy" id="1448311"/>
    <lineage>
        <taxon>Eukaryota</taxon>
        <taxon>Fungi</taxon>
        <taxon>Dikarya</taxon>
        <taxon>Ascomycota</taxon>
        <taxon>Pezizomycotina</taxon>
        <taxon>Eurotiomycetes</taxon>
        <taxon>Eurotiomycetidae</taxon>
        <taxon>Eurotiales</taxon>
        <taxon>Aspergillaceae</taxon>
        <taxon>Aspergillus</taxon>
        <taxon>Aspergillus subgen. Circumdati</taxon>
    </lineage>
</organism>
<name>A0A319BLN5_ASPVC</name>
<feature type="compositionally biased region" description="Basic and acidic residues" evidence="1">
    <location>
        <begin position="89"/>
        <end position="99"/>
    </location>
</feature>
<gene>
    <name evidence="2" type="ORF">BO88DRAFT_5109</name>
</gene>
<dbReference type="EMBL" id="KZ821614">
    <property type="protein sequence ID" value="PYH74206.1"/>
    <property type="molecule type" value="Genomic_DNA"/>
</dbReference>
<keyword evidence="3" id="KW-1185">Reference proteome</keyword>
<dbReference type="AlphaFoldDB" id="A0A319BLN5"/>
<feature type="region of interest" description="Disordered" evidence="1">
    <location>
        <begin position="86"/>
        <end position="106"/>
    </location>
</feature>
<evidence type="ECO:0000256" key="1">
    <source>
        <dbReference type="SAM" id="MobiDB-lite"/>
    </source>
</evidence>
<dbReference type="GeneID" id="37217519"/>
<protein>
    <submittedName>
        <fullName evidence="2">Uncharacterized protein</fullName>
    </submittedName>
</protein>
<accession>A0A319BLN5</accession>
<proteinExistence type="predicted"/>